<dbReference type="BioCyc" id="JESP1508404:G14D9-13081-MONOMER"/>
<geneLocation type="plasmid" evidence="2"/>
<keyword evidence="1" id="KW-0614">Plasmid</keyword>
<gene>
    <name evidence="1" type="ORF">JMA_37970</name>
</gene>
<dbReference type="Proteomes" id="UP000031449">
    <property type="component" value="Plasmid unnamed"/>
</dbReference>
<dbReference type="AlphaFoldDB" id="A0A0B5AS92"/>
<accession>A0A0B5AS92</accession>
<protein>
    <submittedName>
        <fullName evidence="1">Uncharacterized protein</fullName>
    </submittedName>
</protein>
<dbReference type="KEGG" id="jeo:JMA_37970"/>
<reference evidence="1 2" key="1">
    <citation type="submission" date="2014-08" db="EMBL/GenBank/DDBJ databases">
        <title>Complete genome of a marine bacteria Jeotgalibacillus malaysiensis.</title>
        <authorList>
            <person name="Yaakop A.S."/>
            <person name="Chan K.-G."/>
            <person name="Goh K.M."/>
        </authorList>
    </citation>
    <scope>NUCLEOTIDE SEQUENCE [LARGE SCALE GENOMIC DNA]</scope>
    <source>
        <strain evidence="1 2">D5</strain>
        <plasmid evidence="2">Plasmid</plasmid>
    </source>
</reference>
<sequence length="72" mass="7892">MFTLQRVLSAGSTTSDNVYLNNVQVGTFGHDSEGAYLNLKQELTMGEMNLLIAQLVNQNPSLLHSKLDVTIP</sequence>
<dbReference type="OrthoDB" id="9928297at2"/>
<evidence type="ECO:0000313" key="1">
    <source>
        <dbReference type="EMBL" id="AJD93115.1"/>
    </source>
</evidence>
<organism evidence="1 2">
    <name type="scientific">Jeotgalibacillus malaysiensis</name>
    <dbReference type="NCBI Taxonomy" id="1508404"/>
    <lineage>
        <taxon>Bacteria</taxon>
        <taxon>Bacillati</taxon>
        <taxon>Bacillota</taxon>
        <taxon>Bacilli</taxon>
        <taxon>Bacillales</taxon>
        <taxon>Caryophanaceae</taxon>
        <taxon>Jeotgalibacillus</taxon>
    </lineage>
</organism>
<proteinExistence type="predicted"/>
<name>A0A0B5AS92_9BACL</name>
<evidence type="ECO:0000313" key="2">
    <source>
        <dbReference type="Proteomes" id="UP000031449"/>
    </source>
</evidence>
<dbReference type="HOGENOM" id="CLU_2716976_0_0_9"/>
<dbReference type="EMBL" id="CP009417">
    <property type="protein sequence ID" value="AJD93115.1"/>
    <property type="molecule type" value="Genomic_DNA"/>
</dbReference>
<keyword evidence="2" id="KW-1185">Reference proteome</keyword>